<dbReference type="SUPFAM" id="SSF46689">
    <property type="entry name" value="Homeodomain-like"/>
    <property type="match status" value="1"/>
</dbReference>
<dbReference type="InterPro" id="IPR001005">
    <property type="entry name" value="SANT/Myb"/>
</dbReference>
<evidence type="ECO:0000256" key="4">
    <source>
        <dbReference type="ARBA" id="ARBA00023242"/>
    </source>
</evidence>
<keyword evidence="2" id="KW-0238">DNA-binding</keyword>
<dbReference type="Proteomes" id="UP000179807">
    <property type="component" value="Unassembled WGS sequence"/>
</dbReference>
<evidence type="ECO:0000256" key="3">
    <source>
        <dbReference type="ARBA" id="ARBA00023163"/>
    </source>
</evidence>
<evidence type="ECO:0000259" key="5">
    <source>
        <dbReference type="PROSITE" id="PS50090"/>
    </source>
</evidence>
<sequence length="249" mass="28835">MIQTPTNPLTTSKFTKMEDDLLKDLVEANPNMSWKEISEFFERHTPRQLRNRWENYLGPLDRAPKWTECDDFALLDAVTKYGTQWDRVAHLMANRSINDIKNRYNILMKKDPSEESLSNFQDNEYGIQQSFPNYQTIQKLPGLQSIQSLQLNDTYSSSSFNAFANSFPQTLNRLNHYNNNNTSEDEDIGTFQKEMAMIKIGPKLAQLKQKSKPVCQTQRPKVIIYANMASAKKMMTEMRLSTALTNTVK</sequence>
<dbReference type="PANTHER" id="PTHR46621">
    <property type="entry name" value="SNRNA-ACTIVATING PROTEIN COMPLEX SUBUNIT 4"/>
    <property type="match status" value="1"/>
</dbReference>
<dbReference type="PANTHER" id="PTHR46621:SF1">
    <property type="entry name" value="SNRNA-ACTIVATING PROTEIN COMPLEX SUBUNIT 4"/>
    <property type="match status" value="1"/>
</dbReference>
<dbReference type="GO" id="GO:0019185">
    <property type="term" value="C:snRNA-activating protein complex"/>
    <property type="evidence" value="ECO:0007669"/>
    <property type="project" value="TreeGrafter"/>
</dbReference>
<evidence type="ECO:0000256" key="1">
    <source>
        <dbReference type="ARBA" id="ARBA00023015"/>
    </source>
</evidence>
<reference evidence="7" key="1">
    <citation type="submission" date="2016-10" db="EMBL/GenBank/DDBJ databases">
        <authorList>
            <person name="Benchimol M."/>
            <person name="Almeida L.G."/>
            <person name="Vasconcelos A.T."/>
            <person name="Perreira-Neves A."/>
            <person name="Rosa I.A."/>
            <person name="Tasca T."/>
            <person name="Bogo M.R."/>
            <person name="de Souza W."/>
        </authorList>
    </citation>
    <scope>NUCLEOTIDE SEQUENCE [LARGE SCALE GENOMIC DNA]</scope>
    <source>
        <strain evidence="7">K</strain>
    </source>
</reference>
<dbReference type="PROSITE" id="PS51294">
    <property type="entry name" value="HTH_MYB"/>
    <property type="match status" value="2"/>
</dbReference>
<dbReference type="RefSeq" id="XP_068357344.1">
    <property type="nucleotide sequence ID" value="XM_068506148.1"/>
</dbReference>
<feature type="domain" description="Myb-like" evidence="5">
    <location>
        <begin position="58"/>
        <end position="108"/>
    </location>
</feature>
<dbReference type="AlphaFoldDB" id="A0A1J4K0E6"/>
<dbReference type="PROSITE" id="PS50090">
    <property type="entry name" value="MYB_LIKE"/>
    <property type="match status" value="2"/>
</dbReference>
<protein>
    <recommendedName>
        <fullName evidence="9">Myb-like DNA-binding domain containing protein</fullName>
    </recommendedName>
</protein>
<feature type="domain" description="HTH myb-type" evidence="6">
    <location>
        <begin position="65"/>
        <end position="112"/>
    </location>
</feature>
<feature type="domain" description="HTH myb-type" evidence="6">
    <location>
        <begin position="6"/>
        <end position="61"/>
    </location>
</feature>
<dbReference type="SMART" id="SM00717">
    <property type="entry name" value="SANT"/>
    <property type="match status" value="2"/>
</dbReference>
<dbReference type="InterPro" id="IPR051575">
    <property type="entry name" value="Myb-like_DNA-bd"/>
</dbReference>
<dbReference type="EMBL" id="MLAK01000802">
    <property type="protein sequence ID" value="OHT04208.1"/>
    <property type="molecule type" value="Genomic_DNA"/>
</dbReference>
<evidence type="ECO:0000313" key="8">
    <source>
        <dbReference type="Proteomes" id="UP000179807"/>
    </source>
</evidence>
<feature type="domain" description="Myb-like" evidence="5">
    <location>
        <begin position="6"/>
        <end position="57"/>
    </location>
</feature>
<dbReference type="GO" id="GO:0000978">
    <property type="term" value="F:RNA polymerase II cis-regulatory region sequence-specific DNA binding"/>
    <property type="evidence" value="ECO:0007669"/>
    <property type="project" value="TreeGrafter"/>
</dbReference>
<keyword evidence="3" id="KW-0804">Transcription</keyword>
<keyword evidence="4" id="KW-0539">Nucleus</keyword>
<evidence type="ECO:0008006" key="9">
    <source>
        <dbReference type="Google" id="ProtNLM"/>
    </source>
</evidence>
<accession>A0A1J4K0E6</accession>
<dbReference type="GO" id="GO:0001006">
    <property type="term" value="F:RNA polymerase III type 3 promoter sequence-specific DNA binding"/>
    <property type="evidence" value="ECO:0007669"/>
    <property type="project" value="TreeGrafter"/>
</dbReference>
<comment type="caution">
    <text evidence="7">The sequence shown here is derived from an EMBL/GenBank/DDBJ whole genome shotgun (WGS) entry which is preliminary data.</text>
</comment>
<evidence type="ECO:0000313" key="7">
    <source>
        <dbReference type="EMBL" id="OHT04208.1"/>
    </source>
</evidence>
<keyword evidence="1" id="KW-0805">Transcription regulation</keyword>
<name>A0A1J4K0E6_9EUKA</name>
<dbReference type="CDD" id="cd00167">
    <property type="entry name" value="SANT"/>
    <property type="match status" value="2"/>
</dbReference>
<dbReference type="Pfam" id="PF13921">
    <property type="entry name" value="Myb_DNA-bind_6"/>
    <property type="match status" value="1"/>
</dbReference>
<dbReference type="GO" id="GO:0042796">
    <property type="term" value="P:snRNA transcription by RNA polymerase III"/>
    <property type="evidence" value="ECO:0007669"/>
    <property type="project" value="TreeGrafter"/>
</dbReference>
<dbReference type="VEuPathDB" id="TrichDB:TRFO_28389"/>
<evidence type="ECO:0000256" key="2">
    <source>
        <dbReference type="ARBA" id="ARBA00023125"/>
    </source>
</evidence>
<proteinExistence type="predicted"/>
<dbReference type="Gene3D" id="1.10.10.60">
    <property type="entry name" value="Homeodomain-like"/>
    <property type="match status" value="2"/>
</dbReference>
<dbReference type="InterPro" id="IPR009057">
    <property type="entry name" value="Homeodomain-like_sf"/>
</dbReference>
<organism evidence="7 8">
    <name type="scientific">Tritrichomonas foetus</name>
    <dbReference type="NCBI Taxonomy" id="1144522"/>
    <lineage>
        <taxon>Eukaryota</taxon>
        <taxon>Metamonada</taxon>
        <taxon>Parabasalia</taxon>
        <taxon>Tritrichomonadida</taxon>
        <taxon>Tritrichomonadidae</taxon>
        <taxon>Tritrichomonas</taxon>
    </lineage>
</organism>
<dbReference type="GO" id="GO:0042795">
    <property type="term" value="P:snRNA transcription by RNA polymerase II"/>
    <property type="evidence" value="ECO:0007669"/>
    <property type="project" value="TreeGrafter"/>
</dbReference>
<dbReference type="GeneID" id="94840852"/>
<dbReference type="InterPro" id="IPR017930">
    <property type="entry name" value="Myb_dom"/>
</dbReference>
<keyword evidence="8" id="KW-1185">Reference proteome</keyword>
<dbReference type="Pfam" id="PF00249">
    <property type="entry name" value="Myb_DNA-binding"/>
    <property type="match status" value="1"/>
</dbReference>
<evidence type="ECO:0000259" key="6">
    <source>
        <dbReference type="PROSITE" id="PS51294"/>
    </source>
</evidence>
<gene>
    <name evidence="7" type="ORF">TRFO_28389</name>
</gene>